<evidence type="ECO:0000313" key="2">
    <source>
        <dbReference type="Proteomes" id="UP000254291"/>
    </source>
</evidence>
<dbReference type="EMBL" id="UGQM01000001">
    <property type="protein sequence ID" value="STZ41713.1"/>
    <property type="molecule type" value="Genomic_DNA"/>
</dbReference>
<evidence type="ECO:0000313" key="1">
    <source>
        <dbReference type="EMBL" id="STZ41713.1"/>
    </source>
</evidence>
<reference evidence="1 2" key="1">
    <citation type="submission" date="2018-06" db="EMBL/GenBank/DDBJ databases">
        <authorList>
            <consortium name="Pathogen Informatics"/>
            <person name="Doyle S."/>
        </authorList>
    </citation>
    <scope>NUCLEOTIDE SEQUENCE [LARGE SCALE GENOMIC DNA]</scope>
    <source>
        <strain evidence="1 2">NCTC10742</strain>
    </source>
</reference>
<gene>
    <name evidence="1" type="ORF">NCTC10742_00920</name>
</gene>
<dbReference type="AlphaFoldDB" id="A0A378SG46"/>
<sequence length="57" mass="6331">MRINAYNGIEPRAWASANKRVQIQLGVHRITALPDEAAEFARRLAAAERAEAGEVDR</sequence>
<organism evidence="1 2">
    <name type="scientific">Mycolicibacterium gilvum</name>
    <dbReference type="NCBI Taxonomy" id="1804"/>
    <lineage>
        <taxon>Bacteria</taxon>
        <taxon>Bacillati</taxon>
        <taxon>Actinomycetota</taxon>
        <taxon>Actinomycetes</taxon>
        <taxon>Mycobacteriales</taxon>
        <taxon>Mycobacteriaceae</taxon>
        <taxon>Mycolicibacterium</taxon>
    </lineage>
</organism>
<name>A0A378SG46_9MYCO</name>
<dbReference type="RefSeq" id="WP_172527706.1">
    <property type="nucleotide sequence ID" value="NZ_JACKST010000065.1"/>
</dbReference>
<proteinExistence type="predicted"/>
<protein>
    <submittedName>
        <fullName evidence="1">Uncharacterized protein</fullName>
    </submittedName>
</protein>
<accession>A0A378SG46</accession>
<dbReference type="Proteomes" id="UP000254291">
    <property type="component" value="Unassembled WGS sequence"/>
</dbReference>